<dbReference type="SUPFAM" id="SSF53955">
    <property type="entry name" value="Lysozyme-like"/>
    <property type="match status" value="1"/>
</dbReference>
<dbReference type="InterPro" id="IPR036689">
    <property type="entry name" value="ESAT-6-like_sf"/>
</dbReference>
<accession>A0ABQ3MBC8</accession>
<proteinExistence type="predicted"/>
<keyword evidence="4" id="KW-1185">Reference proteome</keyword>
<feature type="region of interest" description="Disordered" evidence="1">
    <location>
        <begin position="169"/>
        <end position="281"/>
    </location>
</feature>
<evidence type="ECO:0000313" key="3">
    <source>
        <dbReference type="EMBL" id="GHH36424.1"/>
    </source>
</evidence>
<protein>
    <submittedName>
        <fullName evidence="3">Transglycosylase</fullName>
    </submittedName>
</protein>
<dbReference type="Pfam" id="PF06013">
    <property type="entry name" value="WXG100"/>
    <property type="match status" value="1"/>
</dbReference>
<organism evidence="3 4">
    <name type="scientific">Lentzea cavernae</name>
    <dbReference type="NCBI Taxonomy" id="2020703"/>
    <lineage>
        <taxon>Bacteria</taxon>
        <taxon>Bacillati</taxon>
        <taxon>Actinomycetota</taxon>
        <taxon>Actinomycetes</taxon>
        <taxon>Pseudonocardiales</taxon>
        <taxon>Pseudonocardiaceae</taxon>
        <taxon>Lentzea</taxon>
    </lineage>
</organism>
<evidence type="ECO:0000259" key="2">
    <source>
        <dbReference type="Pfam" id="PF01464"/>
    </source>
</evidence>
<dbReference type="Gene3D" id="1.10.530.10">
    <property type="match status" value="1"/>
</dbReference>
<reference evidence="4" key="1">
    <citation type="journal article" date="2019" name="Int. J. Syst. Evol. Microbiol.">
        <title>The Global Catalogue of Microorganisms (GCM) 10K type strain sequencing project: providing services to taxonomists for standard genome sequencing and annotation.</title>
        <authorList>
            <consortium name="The Broad Institute Genomics Platform"/>
            <consortium name="The Broad Institute Genome Sequencing Center for Infectious Disease"/>
            <person name="Wu L."/>
            <person name="Ma J."/>
        </authorList>
    </citation>
    <scope>NUCLEOTIDE SEQUENCE [LARGE SCALE GENOMIC DNA]</scope>
    <source>
        <strain evidence="4">CGMCC 4.7367</strain>
    </source>
</reference>
<gene>
    <name evidence="3" type="ORF">GCM10017774_23220</name>
</gene>
<feature type="domain" description="Transglycosylase SLT" evidence="2">
    <location>
        <begin position="305"/>
        <end position="382"/>
    </location>
</feature>
<dbReference type="SUPFAM" id="SSF140453">
    <property type="entry name" value="EsxAB dimer-like"/>
    <property type="match status" value="1"/>
</dbReference>
<name>A0ABQ3MBC8_9PSEU</name>
<sequence length="396" mass="40175">MSAMDEVAALPGGAELAALADKVETAQPQAVRDIANRWKQAAGKCGDQTNVLQRSVTQLDGAWEGKSSDGFVAYMTNVTKCGTSMAEALTSAAADLETAAAALETAKSSMSRICETLLSRARQTRRQLDGQPQEDVDSVIRGYCAEALSDANPVVSQAESAVNAAAGTLKGRPGALTPKFSSLEDPNTQSFTPAPGKPVEWAPIAPHDDSTKASSTPDTQPAPAPATSNQGGGGGGGASGGGGGASGGGGGGGGGGGEGGGMGGLGSSGGPPSGSPPPGNVEEWIREAIKILQANGIPVTEENIDEIWKIIEKESSGNPHAINLWDSNAQAGTPSKGLMQCIDSTFNAHKLPGHDDIWNPIDNIIAGVRYTFSRYGGFEGHPGLKAMSQGGGYQGY</sequence>
<dbReference type="CDD" id="cd13402">
    <property type="entry name" value="LT_TF-like"/>
    <property type="match status" value="1"/>
</dbReference>
<dbReference type="InterPro" id="IPR008258">
    <property type="entry name" value="Transglycosylase_SLT_dom_1"/>
</dbReference>
<dbReference type="InterPro" id="IPR010310">
    <property type="entry name" value="T7SS_ESAT-6-like"/>
</dbReference>
<dbReference type="Proteomes" id="UP000605568">
    <property type="component" value="Unassembled WGS sequence"/>
</dbReference>
<evidence type="ECO:0000256" key="1">
    <source>
        <dbReference type="SAM" id="MobiDB-lite"/>
    </source>
</evidence>
<dbReference type="EMBL" id="BNAR01000003">
    <property type="protein sequence ID" value="GHH36424.1"/>
    <property type="molecule type" value="Genomic_DNA"/>
</dbReference>
<comment type="caution">
    <text evidence="3">The sequence shown here is derived from an EMBL/GenBank/DDBJ whole genome shotgun (WGS) entry which is preliminary data.</text>
</comment>
<feature type="compositionally biased region" description="Low complexity" evidence="1">
    <location>
        <begin position="213"/>
        <end position="228"/>
    </location>
</feature>
<evidence type="ECO:0000313" key="4">
    <source>
        <dbReference type="Proteomes" id="UP000605568"/>
    </source>
</evidence>
<dbReference type="InterPro" id="IPR023346">
    <property type="entry name" value="Lysozyme-like_dom_sf"/>
</dbReference>
<dbReference type="Gene3D" id="1.10.287.1060">
    <property type="entry name" value="ESAT-6-like"/>
    <property type="match status" value="1"/>
</dbReference>
<dbReference type="Pfam" id="PF01464">
    <property type="entry name" value="SLT"/>
    <property type="match status" value="1"/>
</dbReference>
<feature type="compositionally biased region" description="Gly residues" evidence="1">
    <location>
        <begin position="230"/>
        <end position="272"/>
    </location>
</feature>